<dbReference type="EMBL" id="BMKU01000019">
    <property type="protein sequence ID" value="GGH10232.1"/>
    <property type="molecule type" value="Genomic_DNA"/>
</dbReference>
<evidence type="ECO:0000313" key="2">
    <source>
        <dbReference type="Proteomes" id="UP000596938"/>
    </source>
</evidence>
<evidence type="ECO:0000313" key="1">
    <source>
        <dbReference type="EMBL" id="GGH10232.1"/>
    </source>
</evidence>
<keyword evidence="2" id="KW-1185">Reference proteome</keyword>
<dbReference type="Proteomes" id="UP000596938">
    <property type="component" value="Unassembled WGS sequence"/>
</dbReference>
<sequence>MAEQTLAATDCKECGHPVGHHDAGECWTNPDDTESVENTCGCRWYEPIEHPKQETPECT</sequence>
<proteinExistence type="predicted"/>
<accession>A0ABQ1Y3E8</accession>
<organism evidence="1 2">
    <name type="scientific">Pseudarthrobacter polychromogenes</name>
    <dbReference type="NCBI Taxonomy" id="1676"/>
    <lineage>
        <taxon>Bacteria</taxon>
        <taxon>Bacillati</taxon>
        <taxon>Actinomycetota</taxon>
        <taxon>Actinomycetes</taxon>
        <taxon>Micrococcales</taxon>
        <taxon>Micrococcaceae</taxon>
        <taxon>Pseudarthrobacter</taxon>
    </lineage>
</organism>
<comment type="caution">
    <text evidence="1">The sequence shown here is derived from an EMBL/GenBank/DDBJ whole genome shotgun (WGS) entry which is preliminary data.</text>
</comment>
<name>A0ABQ1Y3E8_9MICC</name>
<gene>
    <name evidence="1" type="ORF">GCM10011577_38940</name>
</gene>
<protein>
    <submittedName>
        <fullName evidence="1">Uncharacterized protein</fullName>
    </submittedName>
</protein>
<dbReference type="RefSeq" id="WP_188813759.1">
    <property type="nucleotide sequence ID" value="NZ_BAAAWV010000001.1"/>
</dbReference>
<reference evidence="2" key="1">
    <citation type="journal article" date="2019" name="Int. J. Syst. Evol. Microbiol.">
        <title>The Global Catalogue of Microorganisms (GCM) 10K type strain sequencing project: providing services to taxonomists for standard genome sequencing and annotation.</title>
        <authorList>
            <consortium name="The Broad Institute Genomics Platform"/>
            <consortium name="The Broad Institute Genome Sequencing Center for Infectious Disease"/>
            <person name="Wu L."/>
            <person name="Ma J."/>
        </authorList>
    </citation>
    <scope>NUCLEOTIDE SEQUENCE [LARGE SCALE GENOMIC DNA]</scope>
    <source>
        <strain evidence="2">CGMCC 1.1927</strain>
    </source>
</reference>